<evidence type="ECO:0000256" key="1">
    <source>
        <dbReference type="ARBA" id="ARBA00004651"/>
    </source>
</evidence>
<evidence type="ECO:0000256" key="2">
    <source>
        <dbReference type="ARBA" id="ARBA00009765"/>
    </source>
</evidence>
<evidence type="ECO:0000256" key="4">
    <source>
        <dbReference type="ARBA" id="ARBA00022475"/>
    </source>
</evidence>
<reference evidence="10 11" key="1">
    <citation type="journal article" date="2020" name="Microbiol. Resour. Announc.">
        <title>Draft Genome Sequence of a Cladosporium Species Isolated from the Mesophotic Ascidian Didemnum maculosum.</title>
        <authorList>
            <person name="Gioti A."/>
            <person name="Siaperas R."/>
            <person name="Nikolaivits E."/>
            <person name="Le Goff G."/>
            <person name="Ouazzani J."/>
            <person name="Kotoulas G."/>
            <person name="Topakas E."/>
        </authorList>
    </citation>
    <scope>NUCLEOTIDE SEQUENCE [LARGE SCALE GENOMIC DNA]</scope>
    <source>
        <strain evidence="10 11">TM138-S3</strain>
    </source>
</reference>
<dbReference type="InterPro" id="IPR045861">
    <property type="entry name" value="CorA_cytoplasmic_dom"/>
</dbReference>
<dbReference type="PANTHER" id="PTHR46494">
    <property type="entry name" value="CORA FAMILY METAL ION TRANSPORTER (EUROFUNG)"/>
    <property type="match status" value="1"/>
</dbReference>
<feature type="transmembrane region" description="Helical" evidence="9">
    <location>
        <begin position="571"/>
        <end position="594"/>
    </location>
</feature>
<dbReference type="Proteomes" id="UP000803884">
    <property type="component" value="Unassembled WGS sequence"/>
</dbReference>
<dbReference type="Pfam" id="PF01544">
    <property type="entry name" value="CorA"/>
    <property type="match status" value="1"/>
</dbReference>
<evidence type="ECO:0000256" key="8">
    <source>
        <dbReference type="SAM" id="MobiDB-lite"/>
    </source>
</evidence>
<dbReference type="PANTHER" id="PTHR46494:SF1">
    <property type="entry name" value="CORA FAMILY METAL ION TRANSPORTER (EUROFUNG)"/>
    <property type="match status" value="1"/>
</dbReference>
<evidence type="ECO:0000256" key="6">
    <source>
        <dbReference type="ARBA" id="ARBA00022989"/>
    </source>
</evidence>
<dbReference type="GO" id="GO:0015095">
    <property type="term" value="F:magnesium ion transmembrane transporter activity"/>
    <property type="evidence" value="ECO:0007669"/>
    <property type="project" value="TreeGrafter"/>
</dbReference>
<evidence type="ECO:0000256" key="7">
    <source>
        <dbReference type="ARBA" id="ARBA00023136"/>
    </source>
</evidence>
<feature type="compositionally biased region" description="Basic and acidic residues" evidence="8">
    <location>
        <begin position="23"/>
        <end position="37"/>
    </location>
</feature>
<dbReference type="GeneID" id="96002751"/>
<dbReference type="Gene3D" id="3.30.460.20">
    <property type="entry name" value="CorA soluble domain-like"/>
    <property type="match status" value="1"/>
</dbReference>
<proteinExistence type="inferred from homology"/>
<dbReference type="Gene3D" id="1.20.58.340">
    <property type="entry name" value="Magnesium transport protein CorA, transmembrane region"/>
    <property type="match status" value="2"/>
</dbReference>
<feature type="compositionally biased region" description="Basic and acidic residues" evidence="8">
    <location>
        <begin position="460"/>
        <end position="469"/>
    </location>
</feature>
<organism evidence="10 11">
    <name type="scientific">Cladosporium halotolerans</name>
    <dbReference type="NCBI Taxonomy" id="1052096"/>
    <lineage>
        <taxon>Eukaryota</taxon>
        <taxon>Fungi</taxon>
        <taxon>Dikarya</taxon>
        <taxon>Ascomycota</taxon>
        <taxon>Pezizomycotina</taxon>
        <taxon>Dothideomycetes</taxon>
        <taxon>Dothideomycetidae</taxon>
        <taxon>Cladosporiales</taxon>
        <taxon>Cladosporiaceae</taxon>
        <taxon>Cladosporium</taxon>
    </lineage>
</organism>
<dbReference type="GO" id="GO:0050897">
    <property type="term" value="F:cobalt ion binding"/>
    <property type="evidence" value="ECO:0007669"/>
    <property type="project" value="TreeGrafter"/>
</dbReference>
<feature type="compositionally biased region" description="Polar residues" evidence="8">
    <location>
        <begin position="56"/>
        <end position="66"/>
    </location>
</feature>
<dbReference type="EMBL" id="JAAQHG020000003">
    <property type="protein sequence ID" value="KAL1590200.1"/>
    <property type="molecule type" value="Genomic_DNA"/>
</dbReference>
<dbReference type="RefSeq" id="XP_069233305.1">
    <property type="nucleotide sequence ID" value="XM_069369913.1"/>
</dbReference>
<keyword evidence="6 9" id="KW-1133">Transmembrane helix</keyword>
<feature type="region of interest" description="Disordered" evidence="8">
    <location>
        <begin position="445"/>
        <end position="517"/>
    </location>
</feature>
<protein>
    <submittedName>
        <fullName evidence="10">Uncharacterized protein</fullName>
    </submittedName>
</protein>
<gene>
    <name evidence="10" type="ORF">WHR41_01307</name>
</gene>
<dbReference type="AlphaFoldDB" id="A0AB34L4F1"/>
<dbReference type="InterPro" id="IPR002523">
    <property type="entry name" value="MgTranspt_CorA/ZnTranspt_ZntB"/>
</dbReference>
<accession>A0AB34L4F1</accession>
<name>A0AB34L4F1_9PEZI</name>
<evidence type="ECO:0000313" key="10">
    <source>
        <dbReference type="EMBL" id="KAL1590200.1"/>
    </source>
</evidence>
<keyword evidence="11" id="KW-1185">Reference proteome</keyword>
<feature type="transmembrane region" description="Helical" evidence="9">
    <location>
        <begin position="606"/>
        <end position="628"/>
    </location>
</feature>
<dbReference type="SUPFAM" id="SSF144083">
    <property type="entry name" value="Magnesium transport protein CorA, transmembrane region"/>
    <property type="match status" value="1"/>
</dbReference>
<dbReference type="InterPro" id="IPR045863">
    <property type="entry name" value="CorA_TM1_TM2"/>
</dbReference>
<comment type="subcellular location">
    <subcellularLocation>
        <location evidence="1">Cell membrane</location>
        <topology evidence="1">Multi-pass membrane protein</topology>
    </subcellularLocation>
</comment>
<dbReference type="GO" id="GO:0015087">
    <property type="term" value="F:cobalt ion transmembrane transporter activity"/>
    <property type="evidence" value="ECO:0007669"/>
    <property type="project" value="TreeGrafter"/>
</dbReference>
<evidence type="ECO:0000256" key="3">
    <source>
        <dbReference type="ARBA" id="ARBA00022448"/>
    </source>
</evidence>
<keyword evidence="5 9" id="KW-0812">Transmembrane</keyword>
<comment type="caution">
    <text evidence="10">The sequence shown here is derived from an EMBL/GenBank/DDBJ whole genome shotgun (WGS) entry which is preliminary data.</text>
</comment>
<evidence type="ECO:0000256" key="5">
    <source>
        <dbReference type="ARBA" id="ARBA00022692"/>
    </source>
</evidence>
<dbReference type="SUPFAM" id="SSF143865">
    <property type="entry name" value="CorA soluble domain-like"/>
    <property type="match status" value="1"/>
</dbReference>
<keyword evidence="7 9" id="KW-0472">Membrane</keyword>
<keyword evidence="4" id="KW-1003">Cell membrane</keyword>
<dbReference type="GO" id="GO:0000287">
    <property type="term" value="F:magnesium ion binding"/>
    <property type="evidence" value="ECO:0007669"/>
    <property type="project" value="TreeGrafter"/>
</dbReference>
<evidence type="ECO:0000256" key="9">
    <source>
        <dbReference type="SAM" id="Phobius"/>
    </source>
</evidence>
<sequence length="655" mass="73965">MTNMTTIRDFSPEVPRAHHPHGRERAHTRTGRDSAEHARRKSPSARDSVTLDRRGSTITRTSSNNDNYLRHRRLSRTNTVRTFHEPEVDVWQQPGAEPGIDVNVEDEKVPPHLINLVAPCDIQIVDFSEANISVRKADNETLNELLEEPKPDDSKCRWINVNGLSWDVIKFIGNRYRLHRLAIEDLIHTHSRTKVDWYSDQACIILTLQKLVRLHQHNGDHDDCPAHDDLESTGGGHRGGWWPGPRGAHKESYQLPRYMDRNGDGKIDEFVQAHSNISEHSPIKEIRTLHRYESAQIAKHTAFMEKHSVLSADDLVVSVEQVSMFLLADNTIVSFFEHSADDIEGPMMERLYSEETVLRKSCDASLVLQAIIDAIVDLAMPVRDAYNKARKELQIDAMTSPNIRTSRALHIFGEEIDMLQNLIKPIVHLVNALRDHNTEPTVAFSEMHLSPPNTTPYPVENKHPRDTPKQPDPTPKPPTNKHLAQAAQLRGRSASPTPRLSLSRTASESAGPLKRHPDAATIQITPLAHTYFGDVLDHCITLIQALEQMDASATNISTLIFNTVGARTNNFMMVLALVTVFFAPLTVVSGYFGMNFSEGAGLKHGFSFFFVVAVPFTLGSLAIVWLIVSWDSMAEWVGKKWKRRRGRALRRRGRR</sequence>
<evidence type="ECO:0000313" key="11">
    <source>
        <dbReference type="Proteomes" id="UP000803884"/>
    </source>
</evidence>
<comment type="similarity">
    <text evidence="2">Belongs to the CorA metal ion transporter (MIT) (TC 1.A.35) family.</text>
</comment>
<keyword evidence="3" id="KW-0813">Transport</keyword>
<dbReference type="GO" id="GO:0005886">
    <property type="term" value="C:plasma membrane"/>
    <property type="evidence" value="ECO:0007669"/>
    <property type="project" value="UniProtKB-SubCell"/>
</dbReference>
<feature type="compositionally biased region" description="Polar residues" evidence="8">
    <location>
        <begin position="494"/>
        <end position="508"/>
    </location>
</feature>
<feature type="region of interest" description="Disordered" evidence="8">
    <location>
        <begin position="1"/>
        <end position="66"/>
    </location>
</feature>